<name>A0A6A6G0A5_9PEZI</name>
<evidence type="ECO:0000256" key="3">
    <source>
        <dbReference type="ARBA" id="ARBA00008870"/>
    </source>
</evidence>
<dbReference type="PROSITE" id="PS51186">
    <property type="entry name" value="GNAT"/>
    <property type="match status" value="1"/>
</dbReference>
<organism evidence="13 14">
    <name type="scientific">Elsinoe ampelina</name>
    <dbReference type="NCBI Taxonomy" id="302913"/>
    <lineage>
        <taxon>Eukaryota</taxon>
        <taxon>Fungi</taxon>
        <taxon>Dikarya</taxon>
        <taxon>Ascomycota</taxon>
        <taxon>Pezizomycotina</taxon>
        <taxon>Dothideomycetes</taxon>
        <taxon>Dothideomycetidae</taxon>
        <taxon>Myriangiales</taxon>
        <taxon>Elsinoaceae</taxon>
        <taxon>Elsinoe</taxon>
    </lineage>
</organism>
<evidence type="ECO:0000259" key="12">
    <source>
        <dbReference type="PROSITE" id="PS51186"/>
    </source>
</evidence>
<dbReference type="GO" id="GO:0043998">
    <property type="term" value="F:histone H2A acetyltransferase activity"/>
    <property type="evidence" value="ECO:0007669"/>
    <property type="project" value="InterPro"/>
</dbReference>
<reference evidence="14" key="1">
    <citation type="journal article" date="2020" name="Stud. Mycol.">
        <title>101 Dothideomycetes genomes: A test case for predicting lifestyles and emergence of pathogens.</title>
        <authorList>
            <person name="Haridas S."/>
            <person name="Albert R."/>
            <person name="Binder M."/>
            <person name="Bloem J."/>
            <person name="LaButti K."/>
            <person name="Salamov A."/>
            <person name="Andreopoulos B."/>
            <person name="Baker S."/>
            <person name="Barry K."/>
            <person name="Bills G."/>
            <person name="Bluhm B."/>
            <person name="Cannon C."/>
            <person name="Castanera R."/>
            <person name="Culley D."/>
            <person name="Daum C."/>
            <person name="Ezra D."/>
            <person name="Gonzalez J."/>
            <person name="Henrissat B."/>
            <person name="Kuo A."/>
            <person name="Liang C."/>
            <person name="Lipzen A."/>
            <person name="Lutzoni F."/>
            <person name="Magnuson J."/>
            <person name="Mondo S."/>
            <person name="Nolan M."/>
            <person name="Ohm R."/>
            <person name="Pangilinan J."/>
            <person name="Park H.-J."/>
            <person name="Ramirez L."/>
            <person name="Alfaro M."/>
            <person name="Sun H."/>
            <person name="Tritt A."/>
            <person name="Yoshinaga Y."/>
            <person name="Zwiers L.-H."/>
            <person name="Turgeon B."/>
            <person name="Goodwin S."/>
            <person name="Spatafora J."/>
            <person name="Crous P."/>
            <person name="Grigoriev I."/>
        </authorList>
    </citation>
    <scope>NUCLEOTIDE SEQUENCE [LARGE SCALE GENOMIC DNA]</scope>
    <source>
        <strain evidence="14">CECT 20119</strain>
    </source>
</reference>
<evidence type="ECO:0000256" key="1">
    <source>
        <dbReference type="ARBA" id="ARBA00004123"/>
    </source>
</evidence>
<dbReference type="AlphaFoldDB" id="A0A6A6G0A5"/>
<dbReference type="InterPro" id="IPR039949">
    <property type="entry name" value="NAA40"/>
</dbReference>
<dbReference type="SUPFAM" id="SSF55729">
    <property type="entry name" value="Acyl-CoA N-acyltransferases (Nat)"/>
    <property type="match status" value="1"/>
</dbReference>
<accession>A0A6A6G0A5</accession>
<dbReference type="GO" id="GO:0005737">
    <property type="term" value="C:cytoplasm"/>
    <property type="evidence" value="ECO:0007669"/>
    <property type="project" value="UniProtKB-SubCell"/>
</dbReference>
<comment type="similarity">
    <text evidence="3">Belongs to the acetyltransferase family. NAA40 subfamily.</text>
</comment>
<dbReference type="OrthoDB" id="424551at2759"/>
<keyword evidence="7 13" id="KW-0808">Transferase</keyword>
<dbReference type="PANTHER" id="PTHR20531">
    <property type="entry name" value="N-ALPHA-ACETYLTRANSFERASE 40"/>
    <property type="match status" value="1"/>
</dbReference>
<dbReference type="Pfam" id="PF00583">
    <property type="entry name" value="Acetyltransf_1"/>
    <property type="match status" value="1"/>
</dbReference>
<dbReference type="GO" id="GO:1990189">
    <property type="term" value="F:protein N-terminal-serine acetyltransferase activity"/>
    <property type="evidence" value="ECO:0007669"/>
    <property type="project" value="UniProtKB-EC"/>
</dbReference>
<feature type="non-terminal residue" evidence="13">
    <location>
        <position position="1"/>
    </location>
</feature>
<dbReference type="EC" id="2.3.1.257" evidence="4"/>
<evidence type="ECO:0000313" key="14">
    <source>
        <dbReference type="Proteomes" id="UP000799538"/>
    </source>
</evidence>
<dbReference type="GO" id="GO:0005634">
    <property type="term" value="C:nucleus"/>
    <property type="evidence" value="ECO:0007669"/>
    <property type="project" value="UniProtKB-SubCell"/>
</dbReference>
<comment type="subcellular location">
    <subcellularLocation>
        <location evidence="2">Cytoplasm</location>
    </subcellularLocation>
    <subcellularLocation>
        <location evidence="1">Nucleus</location>
    </subcellularLocation>
</comment>
<evidence type="ECO:0000256" key="7">
    <source>
        <dbReference type="ARBA" id="ARBA00022679"/>
    </source>
</evidence>
<sequence length="166" mass="18929">LSDVDLEACLALVEQTSSKDYAASAMGWHKGRKRREMRDRDMRYFIVRNETSQGTQAGENTGSVTGFLSFMLTHEDGLPVIYVYEIHLKPPIRKTGVGRHLMDVVERIGESVGVHKSMLTVFRSNDKAVKWYERLGYTVDEYSPPDKKLRGDKVKQADYLILSKTL</sequence>
<evidence type="ECO:0000256" key="9">
    <source>
        <dbReference type="ARBA" id="ARBA00023315"/>
    </source>
</evidence>
<evidence type="ECO:0000256" key="11">
    <source>
        <dbReference type="ARBA" id="ARBA00049524"/>
    </source>
</evidence>
<comment type="catalytic activity">
    <reaction evidence="11">
        <text>N-terminal L-seryl-[histone H4] + acetyl-CoA = N-terminal N(alpha)-acetyl-L-seryl-[histone H4] + CoA + H(+)</text>
        <dbReference type="Rhea" id="RHEA:50596"/>
        <dbReference type="Rhea" id="RHEA-COMP:12740"/>
        <dbReference type="Rhea" id="RHEA-COMP:12743"/>
        <dbReference type="ChEBI" id="CHEBI:15378"/>
        <dbReference type="ChEBI" id="CHEBI:57287"/>
        <dbReference type="ChEBI" id="CHEBI:57288"/>
        <dbReference type="ChEBI" id="CHEBI:64738"/>
        <dbReference type="ChEBI" id="CHEBI:83690"/>
        <dbReference type="EC" id="2.3.1.257"/>
    </reaction>
</comment>
<dbReference type="PANTHER" id="PTHR20531:SF1">
    <property type="entry name" value="N-ALPHA-ACETYLTRANSFERASE 40"/>
    <property type="match status" value="1"/>
</dbReference>
<feature type="non-terminal residue" evidence="13">
    <location>
        <position position="166"/>
    </location>
</feature>
<dbReference type="Proteomes" id="UP000799538">
    <property type="component" value="Unassembled WGS sequence"/>
</dbReference>
<evidence type="ECO:0000256" key="10">
    <source>
        <dbReference type="ARBA" id="ARBA00047821"/>
    </source>
</evidence>
<dbReference type="CDD" id="cd04301">
    <property type="entry name" value="NAT_SF"/>
    <property type="match status" value="1"/>
</dbReference>
<evidence type="ECO:0000256" key="6">
    <source>
        <dbReference type="ARBA" id="ARBA00022490"/>
    </source>
</evidence>
<gene>
    <name evidence="13" type="ORF">BDZ85DRAFT_186457</name>
</gene>
<dbReference type="InterPro" id="IPR000182">
    <property type="entry name" value="GNAT_dom"/>
</dbReference>
<protein>
    <recommendedName>
        <fullName evidence="5">N-alpha-acetyltransferase 40</fullName>
        <ecNumber evidence="4">2.3.1.257</ecNumber>
    </recommendedName>
</protein>
<dbReference type="InterPro" id="IPR016181">
    <property type="entry name" value="Acyl_CoA_acyltransferase"/>
</dbReference>
<keyword evidence="9 13" id="KW-0012">Acyltransferase</keyword>
<keyword evidence="6" id="KW-0963">Cytoplasm</keyword>
<dbReference type="EMBL" id="ML992524">
    <property type="protein sequence ID" value="KAF2218928.1"/>
    <property type="molecule type" value="Genomic_DNA"/>
</dbReference>
<evidence type="ECO:0000256" key="5">
    <source>
        <dbReference type="ARBA" id="ARBA00015043"/>
    </source>
</evidence>
<comment type="catalytic activity">
    <reaction evidence="10">
        <text>N-terminal L-seryl-[histone H2A] + acetyl-CoA = N-terminal N(alpha)-acetyl-L-seryl-[histone H2A] + CoA + H(+)</text>
        <dbReference type="Rhea" id="RHEA:50600"/>
        <dbReference type="Rhea" id="RHEA-COMP:12742"/>
        <dbReference type="Rhea" id="RHEA-COMP:12744"/>
        <dbReference type="ChEBI" id="CHEBI:15378"/>
        <dbReference type="ChEBI" id="CHEBI:57287"/>
        <dbReference type="ChEBI" id="CHEBI:57288"/>
        <dbReference type="ChEBI" id="CHEBI:64738"/>
        <dbReference type="ChEBI" id="CHEBI:83690"/>
        <dbReference type="EC" id="2.3.1.257"/>
    </reaction>
</comment>
<feature type="domain" description="N-acetyltransferase" evidence="12">
    <location>
        <begin position="1"/>
        <end position="166"/>
    </location>
</feature>
<evidence type="ECO:0000256" key="2">
    <source>
        <dbReference type="ARBA" id="ARBA00004496"/>
    </source>
</evidence>
<evidence type="ECO:0000256" key="8">
    <source>
        <dbReference type="ARBA" id="ARBA00023242"/>
    </source>
</evidence>
<dbReference type="Gene3D" id="3.40.630.30">
    <property type="match status" value="1"/>
</dbReference>
<proteinExistence type="inferred from homology"/>
<keyword evidence="8" id="KW-0539">Nucleus</keyword>
<keyword evidence="14" id="KW-1185">Reference proteome</keyword>
<evidence type="ECO:0000313" key="13">
    <source>
        <dbReference type="EMBL" id="KAF2218928.1"/>
    </source>
</evidence>
<evidence type="ECO:0000256" key="4">
    <source>
        <dbReference type="ARBA" id="ARBA00012950"/>
    </source>
</evidence>
<dbReference type="GO" id="GO:0010485">
    <property type="term" value="F:histone H4 acetyltransferase activity"/>
    <property type="evidence" value="ECO:0007669"/>
    <property type="project" value="InterPro"/>
</dbReference>